<evidence type="ECO:0000256" key="9">
    <source>
        <dbReference type="ARBA" id="ARBA00023078"/>
    </source>
</evidence>
<evidence type="ECO:0000256" key="10">
    <source>
        <dbReference type="ARBA" id="ARBA00023136"/>
    </source>
</evidence>
<keyword evidence="8" id="KW-0157">Chromophore</keyword>
<evidence type="ECO:0000259" key="15">
    <source>
        <dbReference type="Pfam" id="PF02972"/>
    </source>
</evidence>
<keyword evidence="14" id="KW-0732">Signal</keyword>
<dbReference type="InterPro" id="IPR004228">
    <property type="entry name" value="Phycoerythr_a"/>
</dbReference>
<protein>
    <submittedName>
        <fullName evidence="16">Phycoerythrin alpha subunit L1</fullName>
    </submittedName>
</protein>
<evidence type="ECO:0000256" key="2">
    <source>
        <dbReference type="ARBA" id="ARBA00010039"/>
    </source>
</evidence>
<evidence type="ECO:0000256" key="3">
    <source>
        <dbReference type="ARBA" id="ARBA00022448"/>
    </source>
</evidence>
<keyword evidence="6" id="KW-0934">Plastid</keyword>
<evidence type="ECO:0000313" key="16">
    <source>
        <dbReference type="EMBL" id="AGR45599.1"/>
    </source>
</evidence>
<evidence type="ECO:0000256" key="4">
    <source>
        <dbReference type="ARBA" id="ARBA00022528"/>
    </source>
</evidence>
<feature type="signal peptide" evidence="14">
    <location>
        <begin position="1"/>
        <end position="18"/>
    </location>
</feature>
<dbReference type="GO" id="GO:0015979">
    <property type="term" value="P:photosynthesis"/>
    <property type="evidence" value="ECO:0007669"/>
    <property type="project" value="UniProtKB-KW"/>
</dbReference>
<evidence type="ECO:0000256" key="6">
    <source>
        <dbReference type="ARBA" id="ARBA00022640"/>
    </source>
</evidence>
<name>A0A067XP69_9CRYP</name>
<keyword evidence="3" id="KW-0813">Transport</keyword>
<dbReference type="SUPFAM" id="SSF56568">
    <property type="entry name" value="Non-globular alpha+beta subunits of globular proteins"/>
    <property type="match status" value="1"/>
</dbReference>
<evidence type="ECO:0000256" key="12">
    <source>
        <dbReference type="ARBA" id="ARBA00033724"/>
    </source>
</evidence>
<evidence type="ECO:0000256" key="11">
    <source>
        <dbReference type="ARBA" id="ARBA00023307"/>
    </source>
</evidence>
<dbReference type="GO" id="GO:0030089">
    <property type="term" value="C:phycobilisome"/>
    <property type="evidence" value="ECO:0007669"/>
    <property type="project" value="InterPro"/>
</dbReference>
<dbReference type="InterPro" id="IPR037011">
    <property type="entry name" value="Phycoerythr-like_a_sf"/>
</dbReference>
<keyword evidence="5" id="KW-0602">Photosynthesis</keyword>
<dbReference type="InterPro" id="IPR006311">
    <property type="entry name" value="TAT_signal"/>
</dbReference>
<dbReference type="GO" id="GO:0009535">
    <property type="term" value="C:chloroplast thylakoid membrane"/>
    <property type="evidence" value="ECO:0007669"/>
    <property type="project" value="UniProtKB-SubCell"/>
</dbReference>
<accession>A0A067XP69</accession>
<dbReference type="AlphaFoldDB" id="A0A067XP69"/>
<keyword evidence="4" id="KW-0150">Chloroplast</keyword>
<dbReference type="Pfam" id="PF02972">
    <property type="entry name" value="Phycoerythr_ab"/>
    <property type="match status" value="1"/>
</dbReference>
<dbReference type="EMBL" id="KF254472">
    <property type="protein sequence ID" value="AGR45599.1"/>
    <property type="molecule type" value="mRNA"/>
</dbReference>
<keyword evidence="9" id="KW-0793">Thylakoid</keyword>
<dbReference type="PROSITE" id="PS51318">
    <property type="entry name" value="TAT"/>
    <property type="match status" value="1"/>
</dbReference>
<keyword evidence="11" id="KW-0089">Bile pigment</keyword>
<evidence type="ECO:0000256" key="5">
    <source>
        <dbReference type="ARBA" id="ARBA00022531"/>
    </source>
</evidence>
<dbReference type="InterPro" id="IPR011070">
    <property type="entry name" value="Globular_prot_asu/bsu"/>
</dbReference>
<evidence type="ECO:0000256" key="1">
    <source>
        <dbReference type="ARBA" id="ARBA00004622"/>
    </source>
</evidence>
<feature type="chain" id="PRO_5001649672" evidence="14">
    <location>
        <begin position="19"/>
        <end position="154"/>
    </location>
</feature>
<comment type="function">
    <text evidence="12">Light-harvesting photosynthetic tetrapyrrole chromophore-protein from the phycobiliprotein complex.</text>
</comment>
<comment type="similarity">
    <text evidence="2">Belongs to the phycoerythrin family.</text>
</comment>
<reference evidence="16" key="1">
    <citation type="submission" date="2013-06" db="EMBL/GenBank/DDBJ databases">
        <title>Quantum coherence of cryptophyte phycoerythrin.</title>
        <authorList>
            <person name="Teng C.-Y."/>
            <person name="Green B.R."/>
        </authorList>
    </citation>
    <scope>NUCLEOTIDE SEQUENCE</scope>
    <source>
        <strain evidence="16">M1312</strain>
    </source>
</reference>
<dbReference type="Gene3D" id="3.90.510.10">
    <property type="entry name" value="Phycoerythrin alpha chain"/>
    <property type="match status" value="1"/>
</dbReference>
<evidence type="ECO:0000256" key="13">
    <source>
        <dbReference type="ARBA" id="ARBA00033755"/>
    </source>
</evidence>
<keyword evidence="7" id="KW-0249">Electron transport</keyword>
<comment type="subunit">
    <text evidence="13">Heterotetramer of 2 different alpha chains and 2 identical beta chains which form 2 alpha-beta heterodimers within the heterotetramer.</text>
</comment>
<gene>
    <name evidence="16" type="primary">cpeAL1</name>
</gene>
<evidence type="ECO:0000256" key="7">
    <source>
        <dbReference type="ARBA" id="ARBA00022982"/>
    </source>
</evidence>
<sequence>MLSKSIACLAVFAGSAAAFSPSMSMGVGRREVVQAGAAAAAVAPLLRNAAPAEARNYVGAPMGVQKYADLRAPVILVLDHRGCESNSEHTEYKGEKSNDENDEMCIIVKNKLIKVSEADAEKLKQEFVGMKETPINVPQISNAQGGGSDILRIK</sequence>
<proteinExistence type="evidence at transcript level"/>
<evidence type="ECO:0000256" key="14">
    <source>
        <dbReference type="SAM" id="SignalP"/>
    </source>
</evidence>
<organism evidence="16">
    <name type="scientific">Chroomonas sp. M1312</name>
    <dbReference type="NCBI Taxonomy" id="179792"/>
    <lineage>
        <taxon>Eukaryota</taxon>
        <taxon>Cryptophyceae</taxon>
        <taxon>Pyrenomonadales</taxon>
        <taxon>Chroomonadaceae</taxon>
        <taxon>Chroomonas</taxon>
    </lineage>
</organism>
<keyword evidence="10" id="KW-0472">Membrane</keyword>
<feature type="domain" description="Phycoerythrin alpha chain" evidence="15">
    <location>
        <begin position="71"/>
        <end position="129"/>
    </location>
</feature>
<comment type="subcellular location">
    <subcellularLocation>
        <location evidence="1">Plastid</location>
        <location evidence="1">Chloroplast thylakoid membrane</location>
        <topology evidence="1">Peripheral membrane protein</topology>
        <orientation evidence="1">Lumenal side</orientation>
    </subcellularLocation>
</comment>
<evidence type="ECO:0000256" key="8">
    <source>
        <dbReference type="ARBA" id="ARBA00022991"/>
    </source>
</evidence>